<evidence type="ECO:0000313" key="1">
    <source>
        <dbReference type="EMBL" id="ABV26229.1"/>
    </source>
</evidence>
<protein>
    <submittedName>
        <fullName evidence="1">Uncharacterized protein</fullName>
    </submittedName>
</protein>
<dbReference type="RefSeq" id="YP_002221473.1">
    <property type="nucleotide sequence ID" value="NC_011217.1"/>
</dbReference>
<sequence length="81" mass="9818">MRWGVRNDSYSAKIHRNSPRFRFNYYDYLTSLQKAKAQTREINTKPEIHRMVYRHFVSSRLNRKSFCFISIFSRLLRGVGN</sequence>
<dbReference type="Proteomes" id="UP000001855">
    <property type="component" value="Segment"/>
</dbReference>
<dbReference type="EMBL" id="EU030939">
    <property type="protein sequence ID" value="ABV26229.1"/>
    <property type="molecule type" value="Genomic_DNA"/>
</dbReference>
<reference evidence="1 2" key="1">
    <citation type="submission" date="2007-07" db="EMBL/GenBank/DDBJ databases">
        <title>Horizontal gene transfer between genetic elements sharing a same Sulfolobus host.</title>
        <authorList>
            <person name="Peng X."/>
        </authorList>
    </citation>
    <scope>NUCLEOTIDE SEQUENCE [LARGE SCALE GENOMIC DNA]</scope>
</reference>
<name>B5KLF3_9VIRU</name>
<dbReference type="OrthoDB" id="25181at10239"/>
<dbReference type="KEGG" id="vg:6904136"/>
<dbReference type="Pfam" id="PF17598">
    <property type="entry name" value="DUF5494"/>
    <property type="match status" value="1"/>
</dbReference>
<dbReference type="GeneID" id="6904136"/>
<accession>B5KLF3</accession>
<organism evidence="1 2">
    <name type="scientific">Sulfolobus spindle-shaped virus 5</name>
    <dbReference type="NCBI Taxonomy" id="459291"/>
    <lineage>
        <taxon>Viruses</taxon>
        <taxon>Viruses incertae sedis</taxon>
        <taxon>Fuselloviridae</taxon>
        <taxon>Alphafusellovirus</taxon>
        <taxon>Alphafusellovirus hveragerdiense</taxon>
    </lineage>
</organism>
<proteinExistence type="predicted"/>
<evidence type="ECO:0000313" key="2">
    <source>
        <dbReference type="Proteomes" id="UP000001855"/>
    </source>
</evidence>
<keyword evidence="2" id="KW-1185">Reference proteome</keyword>
<dbReference type="InterPro" id="IPR020272">
    <property type="entry name" value="C-84-like"/>
</dbReference>